<proteinExistence type="predicted"/>
<organism evidence="1 2">
    <name type="scientific">Limulus polyphemus</name>
    <name type="common">Atlantic horseshoe crab</name>
    <dbReference type="NCBI Taxonomy" id="6850"/>
    <lineage>
        <taxon>Eukaryota</taxon>
        <taxon>Metazoa</taxon>
        <taxon>Ecdysozoa</taxon>
        <taxon>Arthropoda</taxon>
        <taxon>Chelicerata</taxon>
        <taxon>Merostomata</taxon>
        <taxon>Xiphosura</taxon>
        <taxon>Limulidae</taxon>
        <taxon>Limulus</taxon>
    </lineage>
</organism>
<dbReference type="RefSeq" id="XP_022251326.1">
    <property type="nucleotide sequence ID" value="XM_022395618.1"/>
</dbReference>
<accession>A0ABM1T620</accession>
<gene>
    <name evidence="2" type="primary">LOC111087778</name>
</gene>
<dbReference type="Proteomes" id="UP000694941">
    <property type="component" value="Unplaced"/>
</dbReference>
<evidence type="ECO:0000313" key="2">
    <source>
        <dbReference type="RefSeq" id="XP_022251326.1"/>
    </source>
</evidence>
<keyword evidence="1" id="KW-1185">Reference proteome</keyword>
<evidence type="ECO:0000313" key="1">
    <source>
        <dbReference type="Proteomes" id="UP000694941"/>
    </source>
</evidence>
<name>A0ABM1T620_LIMPO</name>
<reference evidence="2" key="1">
    <citation type="submission" date="2025-08" db="UniProtKB">
        <authorList>
            <consortium name="RefSeq"/>
        </authorList>
    </citation>
    <scope>IDENTIFICATION</scope>
    <source>
        <tissue evidence="2">Muscle</tissue>
    </source>
</reference>
<dbReference type="GeneID" id="111087778"/>
<sequence>MRSIILLPDIGDPHPCPYTVSQDVDLRLEKKKSIKRIKDDNLKITAQRFSTDKKFAREVIGLFLEDVIQEDLAEEIVHESLKEGINVNKLPMPPPQVKTVTAVAPLPSTKEMLVQTDPTQEEDEISDDVLEDLIQDTITEFQEANVHTLVWTTVLDLSRKMKLQEYIDKLTKNYKKHLLDDNTSKMLMKKFARLEKENDVSEQCEKIVDTITFDVLLCQSYKWNNSKKITDNYAFNNLQNKLYKQSIANRLAESYLTQMEKDLKTPDFYELKENPPRAAVRVR</sequence>
<protein>
    <submittedName>
        <fullName evidence="2">Uncharacterized protein LOC111087778</fullName>
    </submittedName>
</protein>